<evidence type="ECO:0000256" key="5">
    <source>
        <dbReference type="ARBA" id="ARBA00022801"/>
    </source>
</evidence>
<evidence type="ECO:0000313" key="10">
    <source>
        <dbReference type="Proteomes" id="UP000516764"/>
    </source>
</evidence>
<sequence>MKNIFKNSLLLIAFSLVFTSCKNQAGVKKETIKATAHKNVLFIAVDDLKPILGAYGSKVVKTPNIDKLATNGFVMKNNHCQQAVCGPSRASILSGKRPDYTKIWDLKTKIRSKNPDILTIPQYYKEHGYESAPVGKIFDFRSVDKQHDSISWNYNYLGIKHKMKEYVTSTEHVSYEVLQNPDSTTADGKVASRSIKLLRKFAKEKKPFFLGTGFHKPHLPFVVPQKYWDMYPIETISLPEYRKDPEGAPRYATQPSWELRGGYADFPKDYSVPISEEKQKKLIQGYYASVSFVDAQIGLVIDELDRLGLRENTVIVLWGDHGWHLGDHNMYCKHTNYEQSTRSPLIISAGKNRIGESNSPTEFVDIFPTLLDLTGLKNPGNLDGVSLVPLMESKVDHVKDFAVSQFPRESDKMGYTFRNDTYRYTVWMKDNWRSDKPYKESLLDADELYDYDKDPQETKNLVNEVAYKSIKADLKAKAIAYFKSQETK</sequence>
<dbReference type="InterPro" id="IPR017850">
    <property type="entry name" value="Alkaline_phosphatase_core_sf"/>
</dbReference>
<dbReference type="GO" id="GO:0004423">
    <property type="term" value="F:iduronate-2-sulfatase activity"/>
    <property type="evidence" value="ECO:0007669"/>
    <property type="project" value="InterPro"/>
</dbReference>
<feature type="domain" description="Sulfatase N-terminal" evidence="8">
    <location>
        <begin position="38"/>
        <end position="375"/>
    </location>
</feature>
<reference evidence="9 10" key="1">
    <citation type="journal article" date="2016" name="Int. J. Syst. Evol. Microbiol.">
        <title>Polaribacter haliotis sp. nov., isolated from the gut of abalone Haliotis discus hannai.</title>
        <authorList>
            <person name="Kim Y.O."/>
            <person name="Park I.S."/>
            <person name="Park S."/>
            <person name="Nam B.H."/>
            <person name="Park J.M."/>
            <person name="Kim D.G."/>
            <person name="Yoon J.H."/>
        </authorList>
    </citation>
    <scope>NUCLEOTIDE SEQUENCE [LARGE SCALE GENOMIC DNA]</scope>
    <source>
        <strain evidence="9 10">KCTC 52418</strain>
    </source>
</reference>
<evidence type="ECO:0000259" key="8">
    <source>
        <dbReference type="Pfam" id="PF00884"/>
    </source>
</evidence>
<dbReference type="PANTHER" id="PTHR45953">
    <property type="entry name" value="IDURONATE 2-SULFATASE"/>
    <property type="match status" value="1"/>
</dbReference>
<evidence type="ECO:0000256" key="3">
    <source>
        <dbReference type="ARBA" id="ARBA00022723"/>
    </source>
</evidence>
<dbReference type="Gene3D" id="3.40.720.10">
    <property type="entry name" value="Alkaline Phosphatase, subunit A"/>
    <property type="match status" value="1"/>
</dbReference>
<dbReference type="SUPFAM" id="SSF53649">
    <property type="entry name" value="Alkaline phosphatase-like"/>
    <property type="match status" value="1"/>
</dbReference>
<evidence type="ECO:0000256" key="7">
    <source>
        <dbReference type="SAM" id="SignalP"/>
    </source>
</evidence>
<gene>
    <name evidence="9" type="ORF">H9I45_05880</name>
</gene>
<dbReference type="GO" id="GO:0005737">
    <property type="term" value="C:cytoplasm"/>
    <property type="evidence" value="ECO:0007669"/>
    <property type="project" value="TreeGrafter"/>
</dbReference>
<evidence type="ECO:0000256" key="2">
    <source>
        <dbReference type="ARBA" id="ARBA00008779"/>
    </source>
</evidence>
<keyword evidence="6" id="KW-0106">Calcium</keyword>
<evidence type="ECO:0000256" key="4">
    <source>
        <dbReference type="ARBA" id="ARBA00022729"/>
    </source>
</evidence>
<dbReference type="CDD" id="cd16030">
    <property type="entry name" value="iduronate-2-sulfatase"/>
    <property type="match status" value="1"/>
</dbReference>
<evidence type="ECO:0000313" key="9">
    <source>
        <dbReference type="EMBL" id="QOD61971.1"/>
    </source>
</evidence>
<dbReference type="PROSITE" id="PS51257">
    <property type="entry name" value="PROKAR_LIPOPROTEIN"/>
    <property type="match status" value="1"/>
</dbReference>
<dbReference type="AlphaFoldDB" id="A0A7L8AIY6"/>
<dbReference type="RefSeq" id="WP_088353151.1">
    <property type="nucleotide sequence ID" value="NZ_CP061813.1"/>
</dbReference>
<comment type="cofactor">
    <cofactor evidence="1">
        <name>Ca(2+)</name>
        <dbReference type="ChEBI" id="CHEBI:29108"/>
    </cofactor>
</comment>
<dbReference type="InterPro" id="IPR035874">
    <property type="entry name" value="IDS"/>
</dbReference>
<proteinExistence type="inferred from homology"/>
<dbReference type="GO" id="GO:0046872">
    <property type="term" value="F:metal ion binding"/>
    <property type="evidence" value="ECO:0007669"/>
    <property type="project" value="UniProtKB-KW"/>
</dbReference>
<dbReference type="OrthoDB" id="9763552at2"/>
<accession>A0A7L8AIY6</accession>
<keyword evidence="3" id="KW-0479">Metal-binding</keyword>
<evidence type="ECO:0000256" key="6">
    <source>
        <dbReference type="ARBA" id="ARBA00022837"/>
    </source>
</evidence>
<dbReference type="Proteomes" id="UP000516764">
    <property type="component" value="Chromosome"/>
</dbReference>
<evidence type="ECO:0000256" key="1">
    <source>
        <dbReference type="ARBA" id="ARBA00001913"/>
    </source>
</evidence>
<dbReference type="PANTHER" id="PTHR45953:SF1">
    <property type="entry name" value="IDURONATE 2-SULFATASE"/>
    <property type="match status" value="1"/>
</dbReference>
<keyword evidence="5" id="KW-0378">Hydrolase</keyword>
<dbReference type="Pfam" id="PF00884">
    <property type="entry name" value="Sulfatase"/>
    <property type="match status" value="1"/>
</dbReference>
<name>A0A7L8AIY6_9FLAO</name>
<dbReference type="KEGG" id="phal:H9I45_05880"/>
<keyword evidence="4 7" id="KW-0732">Signal</keyword>
<comment type="similarity">
    <text evidence="2">Belongs to the sulfatase family.</text>
</comment>
<organism evidence="9 10">
    <name type="scientific">Polaribacter haliotis</name>
    <dbReference type="NCBI Taxonomy" id="1888915"/>
    <lineage>
        <taxon>Bacteria</taxon>
        <taxon>Pseudomonadati</taxon>
        <taxon>Bacteroidota</taxon>
        <taxon>Flavobacteriia</taxon>
        <taxon>Flavobacteriales</taxon>
        <taxon>Flavobacteriaceae</taxon>
    </lineage>
</organism>
<keyword evidence="10" id="KW-1185">Reference proteome</keyword>
<dbReference type="InterPro" id="IPR000917">
    <property type="entry name" value="Sulfatase_N"/>
</dbReference>
<feature type="chain" id="PRO_5032436961" evidence="7">
    <location>
        <begin position="26"/>
        <end position="488"/>
    </location>
</feature>
<protein>
    <submittedName>
        <fullName evidence="9">Sulfatase</fullName>
    </submittedName>
</protein>
<dbReference type="EMBL" id="CP061813">
    <property type="protein sequence ID" value="QOD61971.1"/>
    <property type="molecule type" value="Genomic_DNA"/>
</dbReference>
<feature type="signal peptide" evidence="7">
    <location>
        <begin position="1"/>
        <end position="25"/>
    </location>
</feature>